<evidence type="ECO:0000313" key="2">
    <source>
        <dbReference type="Proteomes" id="UP001243009"/>
    </source>
</evidence>
<keyword evidence="2" id="KW-1185">Reference proteome</keyword>
<protein>
    <submittedName>
        <fullName evidence="1">Uncharacterized protein</fullName>
    </submittedName>
</protein>
<gene>
    <name evidence="1" type="ORF">Q7A36_29225</name>
</gene>
<dbReference type="EMBL" id="JAUTWS010000048">
    <property type="protein sequence ID" value="MDO9712460.1"/>
    <property type="molecule type" value="Genomic_DNA"/>
</dbReference>
<proteinExistence type="predicted"/>
<organism evidence="1 2">
    <name type="scientific">Paracraurococcus lichenis</name>
    <dbReference type="NCBI Taxonomy" id="3064888"/>
    <lineage>
        <taxon>Bacteria</taxon>
        <taxon>Pseudomonadati</taxon>
        <taxon>Pseudomonadota</taxon>
        <taxon>Alphaproteobacteria</taxon>
        <taxon>Acetobacterales</taxon>
        <taxon>Roseomonadaceae</taxon>
        <taxon>Paracraurococcus</taxon>
    </lineage>
</organism>
<comment type="caution">
    <text evidence="1">The sequence shown here is derived from an EMBL/GenBank/DDBJ whole genome shotgun (WGS) entry which is preliminary data.</text>
</comment>
<name>A0ABT9E8R1_9PROT</name>
<dbReference type="RefSeq" id="WP_305107316.1">
    <property type="nucleotide sequence ID" value="NZ_JAUTWS010000048.1"/>
</dbReference>
<dbReference type="Proteomes" id="UP001243009">
    <property type="component" value="Unassembled WGS sequence"/>
</dbReference>
<reference evidence="1 2" key="1">
    <citation type="submission" date="2023-08" db="EMBL/GenBank/DDBJ databases">
        <title>The draft genome sequence of Paracraurococcus sp. LOR1-02.</title>
        <authorList>
            <person name="Kingkaew E."/>
            <person name="Tanasupawat S."/>
        </authorList>
    </citation>
    <scope>NUCLEOTIDE SEQUENCE [LARGE SCALE GENOMIC DNA]</scope>
    <source>
        <strain evidence="1 2">LOR1-02</strain>
    </source>
</reference>
<evidence type="ECO:0000313" key="1">
    <source>
        <dbReference type="EMBL" id="MDO9712460.1"/>
    </source>
</evidence>
<accession>A0ABT9E8R1</accession>
<sequence>MSRAILAYPNFVDASPTYATVAFSGGTWLAGLPLTNLASPLLVKRARSVGVTLTATQFWVDLGVSRGVRVAAIPFLTASRDCRVRVRGFTVKNAAAPAVADTGWKALYPAIYPDGVLDYGDPAWWDRRLSAEDVGTYPVPFVATFAPVAYARYWLVEIDDSASTLGYVDVPRIFLAPGWRVSVNPQYGAQLGFESRTSGAESWGGAIFYDVQTGRRTMQFELDIPEAEALSQAFDMQRRLDISGQLFWIHNPDDTLHLHRRSFLATMKELSALEYTSFGRMKPTFQLSEVIA</sequence>